<dbReference type="InterPro" id="IPR006379">
    <property type="entry name" value="HAD-SF_hydro_IIB"/>
</dbReference>
<dbReference type="RefSeq" id="WP_042620320.1">
    <property type="nucleotide sequence ID" value="NZ_CP006959.1"/>
</dbReference>
<evidence type="ECO:0000313" key="2">
    <source>
        <dbReference type="Proteomes" id="UP000031910"/>
    </source>
</evidence>
<dbReference type="NCBIfam" id="TIGR00099">
    <property type="entry name" value="Cof-subfamily"/>
    <property type="match status" value="1"/>
</dbReference>
<dbReference type="InterPro" id="IPR000150">
    <property type="entry name" value="Cof"/>
</dbReference>
<dbReference type="KEGG" id="mcai:MCCG_0849"/>
<dbReference type="PANTHER" id="PTHR10000:SF8">
    <property type="entry name" value="HAD SUPERFAMILY HYDROLASE-LIKE, TYPE 3"/>
    <property type="match status" value="1"/>
</dbReference>
<dbReference type="Gene3D" id="3.40.50.1000">
    <property type="entry name" value="HAD superfamily/HAD-like"/>
    <property type="match status" value="1"/>
</dbReference>
<dbReference type="SUPFAM" id="SSF56784">
    <property type="entry name" value="HAD-like"/>
    <property type="match status" value="1"/>
</dbReference>
<dbReference type="Proteomes" id="UP000031910">
    <property type="component" value="Chromosome"/>
</dbReference>
<gene>
    <name evidence="1" type="ORF">MCCG_0849</name>
</gene>
<dbReference type="Pfam" id="PF08282">
    <property type="entry name" value="Hydrolase_3"/>
    <property type="match status" value="1"/>
</dbReference>
<dbReference type="NCBIfam" id="TIGR01484">
    <property type="entry name" value="HAD-SF-IIB"/>
    <property type="match status" value="1"/>
</dbReference>
<dbReference type="InterPro" id="IPR023214">
    <property type="entry name" value="HAD_sf"/>
</dbReference>
<accession>A0A9N7ATD6</accession>
<evidence type="ECO:0000313" key="1">
    <source>
        <dbReference type="EMBL" id="AJK51781.1"/>
    </source>
</evidence>
<proteinExistence type="predicted"/>
<dbReference type="GO" id="GO:0000287">
    <property type="term" value="F:magnesium ion binding"/>
    <property type="evidence" value="ECO:0007669"/>
    <property type="project" value="TreeGrafter"/>
</dbReference>
<protein>
    <submittedName>
        <fullName evidence="1">HAD family hydrolase</fullName>
    </submittedName>
</protein>
<dbReference type="InterPro" id="IPR036412">
    <property type="entry name" value="HAD-like_sf"/>
</dbReference>
<dbReference type="Gene3D" id="3.30.1240.10">
    <property type="match status" value="1"/>
</dbReference>
<dbReference type="PANTHER" id="PTHR10000">
    <property type="entry name" value="PHOSPHOSERINE PHOSPHATASE"/>
    <property type="match status" value="1"/>
</dbReference>
<reference evidence="1 2" key="1">
    <citation type="submission" date="2013-12" db="EMBL/GenBank/DDBJ databases">
        <authorList>
            <person name="Wang R."/>
            <person name="Li Y."/>
            <person name="Zheng H."/>
            <person name="Xin J."/>
        </authorList>
    </citation>
    <scope>NUCLEOTIDE SEQUENCE [LARGE SCALE GENOMIC DNA]</scope>
    <source>
        <strain evidence="1 2">87001</strain>
    </source>
</reference>
<sequence length="282" mass="32476">MNKIDIKLLILDMDGTSYYKMGPIIEKNIEPLKKAIQKGIKVVFVTGRPVLAKLNSLKHHGLLVDHQLIAGYNAACIYDLNKNQILLSNPIKTNQAKEVFDIITSKKFENSNIKIWGYVDDLKTVITNKWTKNPNDYHDETDFFDGQVLEYKDVKDNFNFKFFKLLAFDINQEFYDILANQLNLNVATNDNRIVEINKKDINKKLAVEWFSNYFDIDLKNIAAIGDGMNDLEMISHVGYKVAIKNSVEPIKKIANIYIDKTAEQGAVEEFIKSYILGEQKWK</sequence>
<dbReference type="GO" id="GO:0016791">
    <property type="term" value="F:phosphatase activity"/>
    <property type="evidence" value="ECO:0007669"/>
    <property type="project" value="TreeGrafter"/>
</dbReference>
<name>A0A9N7ATD6_MYCCC</name>
<keyword evidence="1" id="KW-0378">Hydrolase</keyword>
<dbReference type="EMBL" id="CP006959">
    <property type="protein sequence ID" value="AJK51781.1"/>
    <property type="molecule type" value="Genomic_DNA"/>
</dbReference>
<organism evidence="1 2">
    <name type="scientific">Mycoplasma capricolum subsp. capripneumoniae 87001</name>
    <dbReference type="NCBI Taxonomy" id="1124992"/>
    <lineage>
        <taxon>Bacteria</taxon>
        <taxon>Bacillati</taxon>
        <taxon>Mycoplasmatota</taxon>
        <taxon>Mollicutes</taxon>
        <taxon>Mycoplasmataceae</taxon>
        <taxon>Mycoplasma</taxon>
    </lineage>
</organism>
<keyword evidence="2" id="KW-1185">Reference proteome</keyword>
<dbReference type="GO" id="GO:0005829">
    <property type="term" value="C:cytosol"/>
    <property type="evidence" value="ECO:0007669"/>
    <property type="project" value="TreeGrafter"/>
</dbReference>
<dbReference type="AlphaFoldDB" id="A0A9N7ATD6"/>